<dbReference type="SUPFAM" id="SSF53098">
    <property type="entry name" value="Ribonuclease H-like"/>
    <property type="match status" value="1"/>
</dbReference>
<dbReference type="Pfam" id="PF03652">
    <property type="entry name" value="RuvX"/>
    <property type="match status" value="1"/>
</dbReference>
<dbReference type="SMART" id="SM00732">
    <property type="entry name" value="YqgFc"/>
    <property type="match status" value="1"/>
</dbReference>
<dbReference type="Gene3D" id="3.30.420.140">
    <property type="entry name" value="YqgF/RNase H-like domain"/>
    <property type="match status" value="1"/>
</dbReference>
<dbReference type="PANTHER" id="PTHR33317">
    <property type="entry name" value="POLYNUCLEOTIDYL TRANSFERASE, RIBONUCLEASE H-LIKE SUPERFAMILY PROTEIN"/>
    <property type="match status" value="1"/>
</dbReference>
<dbReference type="EMBL" id="JADKGY010000029">
    <property type="protein sequence ID" value="MBK9984533.1"/>
    <property type="molecule type" value="Genomic_DNA"/>
</dbReference>
<comment type="caution">
    <text evidence="6">The sequence shown here is derived from an EMBL/GenBank/DDBJ whole genome shotgun (WGS) entry which is preliminary data.</text>
</comment>
<evidence type="ECO:0000256" key="4">
    <source>
        <dbReference type="ARBA" id="ARBA00022801"/>
    </source>
</evidence>
<proteinExistence type="predicted"/>
<dbReference type="AlphaFoldDB" id="A0A9D7SYZ7"/>
<evidence type="ECO:0000256" key="3">
    <source>
        <dbReference type="ARBA" id="ARBA00022722"/>
    </source>
</evidence>
<feature type="domain" description="YqgF/RNase H-like" evidence="5">
    <location>
        <begin position="1"/>
        <end position="97"/>
    </location>
</feature>
<dbReference type="Proteomes" id="UP000808337">
    <property type="component" value="Unassembled WGS sequence"/>
</dbReference>
<reference evidence="6 7" key="1">
    <citation type="submission" date="2020-10" db="EMBL/GenBank/DDBJ databases">
        <title>Connecting structure to function with the recovery of over 1000 high-quality activated sludge metagenome-assembled genomes encoding full-length rRNA genes using long-read sequencing.</title>
        <authorList>
            <person name="Singleton C.M."/>
            <person name="Petriglieri F."/>
            <person name="Kristensen J.M."/>
            <person name="Kirkegaard R.H."/>
            <person name="Michaelsen T.Y."/>
            <person name="Andersen M.H."/>
            <person name="Karst S.M."/>
            <person name="Dueholm M.S."/>
            <person name="Nielsen P.H."/>
            <person name="Albertsen M."/>
        </authorList>
    </citation>
    <scope>NUCLEOTIDE SEQUENCE [LARGE SCALE GENOMIC DNA]</scope>
    <source>
        <strain evidence="6">Ribe_18-Q3-R11-54_MAXAC.273</strain>
    </source>
</reference>
<protein>
    <submittedName>
        <fullName evidence="6">Holliday junction resolvase RuvX</fullName>
    </submittedName>
</protein>
<evidence type="ECO:0000313" key="7">
    <source>
        <dbReference type="Proteomes" id="UP000808337"/>
    </source>
</evidence>
<dbReference type="GO" id="GO:0016787">
    <property type="term" value="F:hydrolase activity"/>
    <property type="evidence" value="ECO:0007669"/>
    <property type="project" value="UniProtKB-KW"/>
</dbReference>
<dbReference type="InterPro" id="IPR006641">
    <property type="entry name" value="YqgF/RNaseH-like_dom"/>
</dbReference>
<keyword evidence="3" id="KW-0540">Nuclease</keyword>
<dbReference type="PANTHER" id="PTHR33317:SF4">
    <property type="entry name" value="POLYNUCLEOTIDYL TRANSFERASE, RIBONUCLEASE H-LIKE SUPERFAMILY PROTEIN"/>
    <property type="match status" value="1"/>
</dbReference>
<evidence type="ECO:0000313" key="6">
    <source>
        <dbReference type="EMBL" id="MBK9984533.1"/>
    </source>
</evidence>
<gene>
    <name evidence="6" type="primary">ruvX</name>
    <name evidence="6" type="ORF">IPP15_19575</name>
</gene>
<evidence type="ECO:0000256" key="1">
    <source>
        <dbReference type="ARBA" id="ARBA00022490"/>
    </source>
</evidence>
<dbReference type="GO" id="GO:0000967">
    <property type="term" value="P:rRNA 5'-end processing"/>
    <property type="evidence" value="ECO:0007669"/>
    <property type="project" value="TreeGrafter"/>
</dbReference>
<evidence type="ECO:0000256" key="2">
    <source>
        <dbReference type="ARBA" id="ARBA00022517"/>
    </source>
</evidence>
<dbReference type="GO" id="GO:0004518">
    <property type="term" value="F:nuclease activity"/>
    <property type="evidence" value="ECO:0007669"/>
    <property type="project" value="UniProtKB-KW"/>
</dbReference>
<dbReference type="InterPro" id="IPR005227">
    <property type="entry name" value="YqgF"/>
</dbReference>
<sequence length="133" mass="15485">MGIDYGLKRTGICVTDPLQIIVQGLETKKTEEVMRFILEYSKRELIDGFVVGYPFLDGNWGNKNFRLKLDEFIQELRNTFPAKKVDLHDERYTSMQAREIIHLRGLKKAKREDKALLDQTSAVIILQEYLGHI</sequence>
<keyword evidence="1" id="KW-0963">Cytoplasm</keyword>
<dbReference type="GO" id="GO:0005829">
    <property type="term" value="C:cytosol"/>
    <property type="evidence" value="ECO:0007669"/>
    <property type="project" value="TreeGrafter"/>
</dbReference>
<keyword evidence="2" id="KW-0690">Ribosome biogenesis</keyword>
<dbReference type="CDD" id="cd16964">
    <property type="entry name" value="YqgF"/>
    <property type="match status" value="1"/>
</dbReference>
<organism evidence="6 7">
    <name type="scientific">Candidatus Opimibacter skivensis</name>
    <dbReference type="NCBI Taxonomy" id="2982028"/>
    <lineage>
        <taxon>Bacteria</taxon>
        <taxon>Pseudomonadati</taxon>
        <taxon>Bacteroidota</taxon>
        <taxon>Saprospiria</taxon>
        <taxon>Saprospirales</taxon>
        <taxon>Saprospiraceae</taxon>
        <taxon>Candidatus Opimibacter</taxon>
    </lineage>
</organism>
<dbReference type="InterPro" id="IPR037027">
    <property type="entry name" value="YqgF/RNaseH-like_dom_sf"/>
</dbReference>
<evidence type="ECO:0000259" key="5">
    <source>
        <dbReference type="SMART" id="SM00732"/>
    </source>
</evidence>
<keyword evidence="4" id="KW-0378">Hydrolase</keyword>
<name>A0A9D7SYZ7_9BACT</name>
<accession>A0A9D7SYZ7</accession>
<dbReference type="InterPro" id="IPR012337">
    <property type="entry name" value="RNaseH-like_sf"/>
</dbReference>
<dbReference type="NCBIfam" id="TIGR00250">
    <property type="entry name" value="RNAse_H_YqgF"/>
    <property type="match status" value="1"/>
</dbReference>